<dbReference type="InterPro" id="IPR019734">
    <property type="entry name" value="TPR_rpt"/>
</dbReference>
<dbReference type="PANTHER" id="PTHR10271:SF29">
    <property type="entry name" value="INTERFERON-INDUCED PROTEIN WITH TETRATRICOPEPTIDE REPEATS-RELATED"/>
    <property type="match status" value="1"/>
</dbReference>
<dbReference type="GeneID" id="107758425"/>
<evidence type="ECO:0000256" key="1">
    <source>
        <dbReference type="ARBA" id="ARBA00022737"/>
    </source>
</evidence>
<dbReference type="InterPro" id="IPR011990">
    <property type="entry name" value="TPR-like_helical_dom_sf"/>
</dbReference>
<dbReference type="OrthoDB" id="10043504at2759"/>
<dbReference type="Proteomes" id="UP000472270">
    <property type="component" value="Unassembled WGS sequence"/>
</dbReference>
<feature type="repeat" description="TPR" evidence="4">
    <location>
        <begin position="251"/>
        <end position="284"/>
    </location>
</feature>
<proteinExistence type="inferred from homology"/>
<sequence length="479" mass="55334">MSEMSSIQDSLQSKLDQLECHFTWDIKKDDLLLTNILNRLEEQVKLGLGMELGVARTHCSLGYVKFLLGRKEEALTHLLKSETLIKENLGVNSDKTLIVTYGNFAWINYHMKNYTECESYLMKLQKINETFSIEPSSVPEVLGEKGWAYLKFSRKYYDKAAEVFQKAVELDPENSEWNAGYAKALYRTETGTYCFVDSPAIKQLRQTIDIDPDDDASTVLLGLKLLLCSKVLKNESEKLIERALKGSPEHPHVIRYVGKYFRNQGSVDRSIELLSTALETSPNSGFIHHQLAMCYKTKKINLQKEKWEGNKYEVNKARNQCIYYLEKATSLKASFVFAMSELALQYGEKRNLPKAEELFDRTFKAAREKSDNVHVVHYHYAEFQQYSNRCEELAVEHYKECLKIGPHTSEGYRSAKKLKNIAQRYIKDDPDDWKANEILGFIYHMKEEMFGDTKSYEATSDNEEDDESLSNLCEINCKI</sequence>
<dbReference type="SUPFAM" id="SSF48452">
    <property type="entry name" value="TPR-like"/>
    <property type="match status" value="1"/>
</dbReference>
<gene>
    <name evidence="5" type="primary">LOC107758425</name>
</gene>
<organism evidence="5 6">
    <name type="scientific">Sinocyclocheilus rhinocerous</name>
    <dbReference type="NCBI Taxonomy" id="307959"/>
    <lineage>
        <taxon>Eukaryota</taxon>
        <taxon>Metazoa</taxon>
        <taxon>Chordata</taxon>
        <taxon>Craniata</taxon>
        <taxon>Vertebrata</taxon>
        <taxon>Euteleostomi</taxon>
        <taxon>Actinopterygii</taxon>
        <taxon>Neopterygii</taxon>
        <taxon>Teleostei</taxon>
        <taxon>Ostariophysi</taxon>
        <taxon>Cypriniformes</taxon>
        <taxon>Cyprinidae</taxon>
        <taxon>Cyprininae</taxon>
        <taxon>Sinocyclocheilus</taxon>
    </lineage>
</organism>
<dbReference type="Pfam" id="PF13181">
    <property type="entry name" value="TPR_8"/>
    <property type="match status" value="2"/>
</dbReference>
<dbReference type="GO" id="GO:0051607">
    <property type="term" value="P:defense response to virus"/>
    <property type="evidence" value="ECO:0007669"/>
    <property type="project" value="TreeGrafter"/>
</dbReference>
<dbReference type="SMART" id="SM00028">
    <property type="entry name" value="TPR"/>
    <property type="match status" value="5"/>
</dbReference>
<evidence type="ECO:0000256" key="4">
    <source>
        <dbReference type="PROSITE-ProRule" id="PRU00339"/>
    </source>
</evidence>
<keyword evidence="1" id="KW-0677">Repeat</keyword>
<evidence type="ECO:0000313" key="5">
    <source>
        <dbReference type="Ensembl" id="ENSSRHP00000057800.1"/>
    </source>
</evidence>
<dbReference type="Gene3D" id="1.25.40.10">
    <property type="entry name" value="Tetratricopeptide repeat domain"/>
    <property type="match status" value="3"/>
</dbReference>
<dbReference type="PANTHER" id="PTHR10271">
    <property type="entry name" value="INTERFERON-INDUCED PROTEIN WITH TETRATRICOPEPTIDE REPEATS"/>
    <property type="match status" value="1"/>
</dbReference>
<reference evidence="5" key="2">
    <citation type="submission" date="2025-09" db="UniProtKB">
        <authorList>
            <consortium name="Ensembl"/>
        </authorList>
    </citation>
    <scope>IDENTIFICATION</scope>
</reference>
<evidence type="ECO:0000313" key="6">
    <source>
        <dbReference type="Proteomes" id="UP000472270"/>
    </source>
</evidence>
<accession>A0A673JUL3</accession>
<reference evidence="5" key="1">
    <citation type="submission" date="2025-08" db="UniProtKB">
        <authorList>
            <consortium name="Ensembl"/>
        </authorList>
    </citation>
    <scope>IDENTIFICATION</scope>
</reference>
<dbReference type="KEGG" id="srx:107758425"/>
<feature type="repeat" description="TPR" evidence="4">
    <location>
        <begin position="141"/>
        <end position="174"/>
    </location>
</feature>
<dbReference type="GO" id="GO:0005829">
    <property type="term" value="C:cytosol"/>
    <property type="evidence" value="ECO:0007669"/>
    <property type="project" value="TreeGrafter"/>
</dbReference>
<protein>
    <submittedName>
        <fullName evidence="5">Interferon-induced protein with tetratricopeptide repeats 5-like</fullName>
    </submittedName>
</protein>
<keyword evidence="2 4" id="KW-0802">TPR repeat</keyword>
<evidence type="ECO:0000256" key="3">
    <source>
        <dbReference type="ARBA" id="ARBA00038336"/>
    </source>
</evidence>
<dbReference type="AlphaFoldDB" id="A0A673JUL3"/>
<dbReference type="Ensembl" id="ENSSRHT00000059407.1">
    <property type="protein sequence ID" value="ENSSRHP00000057800.1"/>
    <property type="gene ID" value="ENSSRHG00000028963.1"/>
</dbReference>
<name>A0A673JUL3_9TELE</name>
<keyword evidence="6" id="KW-1185">Reference proteome</keyword>
<dbReference type="RefSeq" id="XP_016431630.1">
    <property type="nucleotide sequence ID" value="XM_016576144.1"/>
</dbReference>
<dbReference type="PROSITE" id="PS50005">
    <property type="entry name" value="TPR"/>
    <property type="match status" value="2"/>
</dbReference>
<comment type="similarity">
    <text evidence="3">Belongs to the IFIT family.</text>
</comment>
<evidence type="ECO:0000256" key="2">
    <source>
        <dbReference type="ARBA" id="ARBA00022803"/>
    </source>
</evidence>
<dbReference type="FunFam" id="1.25.40.10:FF:000032">
    <property type="entry name" value="Interferon-induced protein with tetratricopeptide repeats 5"/>
    <property type="match status" value="1"/>
</dbReference>